<sequence>MLAIKNKKILFQPSNQVKLNKSNMGFLPIFVALLGLILLYTIYTYNQIKPRKANLTSVIDHMAANSRERKQLVLTYDAQHPNSELSDLAEKFKRTSTDRFQSYKKEEEFIEEVDSAAQKTTDSELAEKLRLYNSKQKDLMSSLKSKANEYNRFISKAPAKTVAAIFGFKPF</sequence>
<name>A0A150WZB5_9BACT</name>
<evidence type="ECO:0000313" key="3">
    <source>
        <dbReference type="Proteomes" id="UP000075606"/>
    </source>
</evidence>
<dbReference type="EMBL" id="LRPC01000031">
    <property type="protein sequence ID" value="KYG71817.1"/>
    <property type="molecule type" value="Genomic_DNA"/>
</dbReference>
<reference evidence="2 3" key="1">
    <citation type="submission" date="2016-01" db="EMBL/GenBank/DDBJ databases">
        <title>Genome sequencing of Roseivirga spongicola UST030701-084.</title>
        <authorList>
            <person name="Selvaratnam C."/>
            <person name="Thevarajoo S."/>
            <person name="Goh K.M."/>
            <person name="Ee R."/>
            <person name="Chan K.-G."/>
            <person name="Chong C.S."/>
        </authorList>
    </citation>
    <scope>NUCLEOTIDE SEQUENCE [LARGE SCALE GENOMIC DNA]</scope>
    <source>
        <strain evidence="2 3">UST030701-084</strain>
    </source>
</reference>
<organism evidence="2 3">
    <name type="scientific">Roseivirga spongicola</name>
    <dbReference type="NCBI Taxonomy" id="333140"/>
    <lineage>
        <taxon>Bacteria</taxon>
        <taxon>Pseudomonadati</taxon>
        <taxon>Bacteroidota</taxon>
        <taxon>Cytophagia</taxon>
        <taxon>Cytophagales</taxon>
        <taxon>Roseivirgaceae</taxon>
        <taxon>Roseivirga</taxon>
    </lineage>
</organism>
<evidence type="ECO:0000256" key="1">
    <source>
        <dbReference type="SAM" id="Phobius"/>
    </source>
</evidence>
<dbReference type="AlphaFoldDB" id="A0A150WZB5"/>
<gene>
    <name evidence="2" type="ORF">AWW68_17530</name>
</gene>
<keyword evidence="1" id="KW-0472">Membrane</keyword>
<keyword evidence="1" id="KW-1133">Transmembrane helix</keyword>
<keyword evidence="1" id="KW-0812">Transmembrane</keyword>
<accession>A0A150WZB5</accession>
<dbReference type="Proteomes" id="UP000075606">
    <property type="component" value="Unassembled WGS sequence"/>
</dbReference>
<keyword evidence="3" id="KW-1185">Reference proteome</keyword>
<proteinExistence type="predicted"/>
<evidence type="ECO:0008006" key="4">
    <source>
        <dbReference type="Google" id="ProtNLM"/>
    </source>
</evidence>
<comment type="caution">
    <text evidence="2">The sequence shown here is derived from an EMBL/GenBank/DDBJ whole genome shotgun (WGS) entry which is preliminary data.</text>
</comment>
<protein>
    <recommendedName>
        <fullName evidence="4">LemA family protein</fullName>
    </recommendedName>
</protein>
<feature type="transmembrane region" description="Helical" evidence="1">
    <location>
        <begin position="24"/>
        <end position="43"/>
    </location>
</feature>
<evidence type="ECO:0000313" key="2">
    <source>
        <dbReference type="EMBL" id="KYG71817.1"/>
    </source>
</evidence>